<keyword evidence="2" id="KW-0812">Transmembrane</keyword>
<feature type="transmembrane region" description="Helical" evidence="2">
    <location>
        <begin position="123"/>
        <end position="141"/>
    </location>
</feature>
<feature type="domain" description="PNPLA" evidence="3">
    <location>
        <begin position="7"/>
        <end position="260"/>
    </location>
</feature>
<evidence type="ECO:0000256" key="2">
    <source>
        <dbReference type="SAM" id="Phobius"/>
    </source>
</evidence>
<dbReference type="InterPro" id="IPR002641">
    <property type="entry name" value="PNPLA_dom"/>
</dbReference>
<comment type="caution">
    <text evidence="4">The sequence shown here is derived from an EMBL/GenBank/DDBJ whole genome shotgun (WGS) entry which is preliminary data.</text>
</comment>
<dbReference type="RefSeq" id="WP_337993815.1">
    <property type="nucleotide sequence ID" value="NZ_BAABHQ010000008.1"/>
</dbReference>
<protein>
    <recommendedName>
        <fullName evidence="3">PNPLA domain-containing protein</fullName>
    </recommendedName>
</protein>
<keyword evidence="5" id="KW-1185">Reference proteome</keyword>
<proteinExistence type="predicted"/>
<accession>A0ABP9EGN8</accession>
<feature type="transmembrane region" description="Helical" evidence="2">
    <location>
        <begin position="91"/>
        <end position="116"/>
    </location>
</feature>
<keyword evidence="1" id="KW-0443">Lipid metabolism</keyword>
<dbReference type="Gene3D" id="3.40.1090.10">
    <property type="entry name" value="Cytosolic phospholipase A2 catalytic domain"/>
    <property type="match status" value="2"/>
</dbReference>
<keyword evidence="2" id="KW-1133">Transmembrane helix</keyword>
<dbReference type="InterPro" id="IPR016035">
    <property type="entry name" value="Acyl_Trfase/lysoPLipase"/>
</dbReference>
<gene>
    <name evidence="4" type="ORF">GCM10023203_31350</name>
</gene>
<evidence type="ECO:0000313" key="5">
    <source>
        <dbReference type="Proteomes" id="UP001500457"/>
    </source>
</evidence>
<dbReference type="EMBL" id="BAABHQ010000008">
    <property type="protein sequence ID" value="GAA4878567.1"/>
    <property type="molecule type" value="Genomic_DNA"/>
</dbReference>
<evidence type="ECO:0000259" key="3">
    <source>
        <dbReference type="Pfam" id="PF01734"/>
    </source>
</evidence>
<organism evidence="4 5">
    <name type="scientific">Actinomycetospora straminea</name>
    <dbReference type="NCBI Taxonomy" id="663607"/>
    <lineage>
        <taxon>Bacteria</taxon>
        <taxon>Bacillati</taxon>
        <taxon>Actinomycetota</taxon>
        <taxon>Actinomycetes</taxon>
        <taxon>Pseudonocardiales</taxon>
        <taxon>Pseudonocardiaceae</taxon>
        <taxon>Actinomycetospora</taxon>
    </lineage>
</organism>
<dbReference type="SUPFAM" id="SSF52151">
    <property type="entry name" value="FabD/lysophospholipase-like"/>
    <property type="match status" value="1"/>
</dbReference>
<sequence>MAGRIGIALSGGGHRATLWSLGALLYLVDAETNRNVAAISSVSGGSITNGVIAHETDFAHVGAATFEARMAPLVRHVASTGLFFWGRGTNAYVLSVFAGALAGLGGIVTAVVFLCLEGLSWRAGATVAGAALVLAVTAWWFERRSNVVEGALARAHFHRDGRPTLLRDLDSSVDHVFCTTELQSGQHLYIAPRFMYSYRLGVGTPAQLRLSTAVQASACLPGAFSPRRLPTRPHAFSEGVGAGAKATDMLLTDGGVYDNMADQWLDGLQDRLRRLPQLPVTARTLDEVIVVNSSSPPGWTPLRRARLLLAGELATLKRVNSVMYQVTTQRRRQASVRAWDAAARGGEGQRGALIHIAQSPFTVADAYRSSTAWPERATRAQDVLTLLEDGPEGRAAWQRRAEDSRAVPTVLRALGREVTVDLLEHSYIQAMCNLHVLLDYKLLSLPDRARFARLLDGPP</sequence>
<dbReference type="Proteomes" id="UP001500457">
    <property type="component" value="Unassembled WGS sequence"/>
</dbReference>
<dbReference type="Pfam" id="PF01734">
    <property type="entry name" value="Patatin"/>
    <property type="match status" value="1"/>
</dbReference>
<reference evidence="5" key="1">
    <citation type="journal article" date="2019" name="Int. J. Syst. Evol. Microbiol.">
        <title>The Global Catalogue of Microorganisms (GCM) 10K type strain sequencing project: providing services to taxonomists for standard genome sequencing and annotation.</title>
        <authorList>
            <consortium name="The Broad Institute Genomics Platform"/>
            <consortium name="The Broad Institute Genome Sequencing Center for Infectious Disease"/>
            <person name="Wu L."/>
            <person name="Ma J."/>
        </authorList>
    </citation>
    <scope>NUCLEOTIDE SEQUENCE [LARGE SCALE GENOMIC DNA]</scope>
    <source>
        <strain evidence="5">JCM 17983</strain>
    </source>
</reference>
<evidence type="ECO:0000313" key="4">
    <source>
        <dbReference type="EMBL" id="GAA4878567.1"/>
    </source>
</evidence>
<name>A0ABP9EGN8_9PSEU</name>
<keyword evidence="2" id="KW-0472">Membrane</keyword>
<evidence type="ECO:0000256" key="1">
    <source>
        <dbReference type="ARBA" id="ARBA00023098"/>
    </source>
</evidence>